<feature type="domain" description="Thioesterase" evidence="2">
    <location>
        <begin position="47"/>
        <end position="115"/>
    </location>
</feature>
<name>A0A644WEZ5_9ZZZZ</name>
<keyword evidence="1 3" id="KW-0378">Hydrolase</keyword>
<dbReference type="InterPro" id="IPR029069">
    <property type="entry name" value="HotDog_dom_sf"/>
</dbReference>
<reference evidence="3" key="1">
    <citation type="submission" date="2019-08" db="EMBL/GenBank/DDBJ databases">
        <authorList>
            <person name="Kucharzyk K."/>
            <person name="Murdoch R.W."/>
            <person name="Higgins S."/>
            <person name="Loffler F."/>
        </authorList>
    </citation>
    <scope>NUCLEOTIDE SEQUENCE</scope>
</reference>
<dbReference type="InterPro" id="IPR003736">
    <property type="entry name" value="PAAI_dom"/>
</dbReference>
<dbReference type="GO" id="GO:0016289">
    <property type="term" value="F:acyl-CoA hydrolase activity"/>
    <property type="evidence" value="ECO:0007669"/>
    <property type="project" value="TreeGrafter"/>
</dbReference>
<dbReference type="EMBL" id="VSSQ01000841">
    <property type="protein sequence ID" value="MPM02051.1"/>
    <property type="molecule type" value="Genomic_DNA"/>
</dbReference>
<dbReference type="Pfam" id="PF03061">
    <property type="entry name" value="4HBT"/>
    <property type="match status" value="1"/>
</dbReference>
<dbReference type="EC" id="3.1.2.-" evidence="3"/>
<evidence type="ECO:0000259" key="2">
    <source>
        <dbReference type="Pfam" id="PF03061"/>
    </source>
</evidence>
<dbReference type="AlphaFoldDB" id="A0A644WEZ5"/>
<organism evidence="3">
    <name type="scientific">bioreactor metagenome</name>
    <dbReference type="NCBI Taxonomy" id="1076179"/>
    <lineage>
        <taxon>unclassified sequences</taxon>
        <taxon>metagenomes</taxon>
        <taxon>ecological metagenomes</taxon>
    </lineage>
</organism>
<dbReference type="SUPFAM" id="SSF54637">
    <property type="entry name" value="Thioesterase/thiol ester dehydrase-isomerase"/>
    <property type="match status" value="1"/>
</dbReference>
<sequence length="127" mass="13690">MNIKEFIQNDRFAKLLGIELLEAAPGHAVTQMEITGDHLNAVNIAQGGALFTLADLALAAAANAHGPVAVSIQSEIKYFKPAGKGLLRAEAREISCSSKLATYSIDIRNTEEELIASFQGMVYRKTE</sequence>
<dbReference type="PANTHER" id="PTHR42856:SF1">
    <property type="entry name" value="ACYL-COENZYME A THIOESTERASE PAAI"/>
    <property type="match status" value="1"/>
</dbReference>
<proteinExistence type="predicted"/>
<evidence type="ECO:0000313" key="3">
    <source>
        <dbReference type="EMBL" id="MPM02051.1"/>
    </source>
</evidence>
<dbReference type="Gene3D" id="3.10.129.10">
    <property type="entry name" value="Hotdog Thioesterase"/>
    <property type="match status" value="1"/>
</dbReference>
<accession>A0A644WEZ5</accession>
<dbReference type="InterPro" id="IPR052723">
    <property type="entry name" value="Acyl-CoA_thioesterase_PaaI"/>
</dbReference>
<dbReference type="PANTHER" id="PTHR42856">
    <property type="entry name" value="ACYL-COENZYME A THIOESTERASE PAAI"/>
    <property type="match status" value="1"/>
</dbReference>
<protein>
    <submittedName>
        <fullName evidence="3">Acyl-coenzyme A thioesterase PaaI</fullName>
        <ecNumber evidence="3">3.1.2.-</ecNumber>
    </submittedName>
</protein>
<dbReference type="NCBIfam" id="TIGR00369">
    <property type="entry name" value="unchar_dom_1"/>
    <property type="match status" value="1"/>
</dbReference>
<dbReference type="InterPro" id="IPR006683">
    <property type="entry name" value="Thioestr_dom"/>
</dbReference>
<dbReference type="CDD" id="cd03443">
    <property type="entry name" value="PaaI_thioesterase"/>
    <property type="match status" value="1"/>
</dbReference>
<comment type="caution">
    <text evidence="3">The sequence shown here is derived from an EMBL/GenBank/DDBJ whole genome shotgun (WGS) entry which is preliminary data.</text>
</comment>
<evidence type="ECO:0000256" key="1">
    <source>
        <dbReference type="ARBA" id="ARBA00022801"/>
    </source>
</evidence>
<gene>
    <name evidence="3" type="primary">paaI_5</name>
    <name evidence="3" type="ORF">SDC9_48296</name>
</gene>